<evidence type="ECO:0000256" key="4">
    <source>
        <dbReference type="ARBA" id="ARBA00030273"/>
    </source>
</evidence>
<dbReference type="PANTHER" id="PTHR42799:SF26">
    <property type="entry name" value="PEPTIDE-METHIONINE (S)-S-OXIDE REDUCTASE"/>
    <property type="match status" value="1"/>
</dbReference>
<feature type="domain" description="Peptide methionine sulphoxide reductase MsrA" evidence="6">
    <location>
        <begin position="9"/>
        <end position="155"/>
    </location>
</feature>
<dbReference type="Gene3D" id="3.30.1060.10">
    <property type="entry name" value="Peptide methionine sulphoxide reductase MsrA"/>
    <property type="match status" value="1"/>
</dbReference>
<dbReference type="EMBL" id="JANBPT010000161">
    <property type="protein sequence ID" value="KAJ1926587.1"/>
    <property type="molecule type" value="Genomic_DNA"/>
</dbReference>
<keyword evidence="8" id="KW-1185">Reference proteome</keyword>
<evidence type="ECO:0000256" key="3">
    <source>
        <dbReference type="ARBA" id="ARBA00023002"/>
    </source>
</evidence>
<gene>
    <name evidence="7" type="ORF">IWQ60_003667</name>
</gene>
<dbReference type="Pfam" id="PF01625">
    <property type="entry name" value="PMSR"/>
    <property type="match status" value="1"/>
</dbReference>
<accession>A0A9W8AHH5</accession>
<evidence type="ECO:0000256" key="1">
    <source>
        <dbReference type="ARBA" id="ARBA00005591"/>
    </source>
</evidence>
<evidence type="ECO:0000313" key="7">
    <source>
        <dbReference type="EMBL" id="KAJ1926587.1"/>
    </source>
</evidence>
<dbReference type="InterPro" id="IPR050162">
    <property type="entry name" value="MsrA_MetSO_reductase"/>
</dbReference>
<dbReference type="EC" id="1.8.4.11" evidence="2"/>
<dbReference type="PANTHER" id="PTHR42799">
    <property type="entry name" value="MITOCHONDRIAL PEPTIDE METHIONINE SULFOXIDE REDUCTASE"/>
    <property type="match status" value="1"/>
</dbReference>
<dbReference type="OrthoDB" id="77405at2759"/>
<evidence type="ECO:0000259" key="6">
    <source>
        <dbReference type="Pfam" id="PF01625"/>
    </source>
</evidence>
<proteinExistence type="inferred from homology"/>
<dbReference type="GO" id="GO:0008113">
    <property type="term" value="F:peptide-methionine (S)-S-oxide reductase activity"/>
    <property type="evidence" value="ECO:0007669"/>
    <property type="project" value="UniProtKB-EC"/>
</dbReference>
<dbReference type="AlphaFoldDB" id="A0A9W8AHH5"/>
<sequence length="169" mass="18688">MTSSDPLPKATFAAGCFWSVQLAFKRLPGVGRVQVGYTGGHTKHPTYEQVCTGTTGHAEAVDMEYDPAKIDYPQLLAAFWAKHDATTRNRQGNDIGTQYRSAIYYHTEEQKRQAEQSKADHQAKIGKAVVTEIEPAGPFYPAEDYHQDYLEKRGQSAAKGCNNPIACYG</sequence>
<dbReference type="HAMAP" id="MF_01401">
    <property type="entry name" value="MsrA"/>
    <property type="match status" value="1"/>
</dbReference>
<reference evidence="7" key="1">
    <citation type="submission" date="2022-07" db="EMBL/GenBank/DDBJ databases">
        <title>Phylogenomic reconstructions and comparative analyses of Kickxellomycotina fungi.</title>
        <authorList>
            <person name="Reynolds N.K."/>
            <person name="Stajich J.E."/>
            <person name="Barry K."/>
            <person name="Grigoriev I.V."/>
            <person name="Crous P."/>
            <person name="Smith M.E."/>
        </authorList>
    </citation>
    <scope>NUCLEOTIDE SEQUENCE</scope>
    <source>
        <strain evidence="7">RSA 861</strain>
    </source>
</reference>
<keyword evidence="3" id="KW-0560">Oxidoreductase</keyword>
<evidence type="ECO:0000256" key="2">
    <source>
        <dbReference type="ARBA" id="ARBA00012502"/>
    </source>
</evidence>
<dbReference type="GO" id="GO:0034599">
    <property type="term" value="P:cellular response to oxidative stress"/>
    <property type="evidence" value="ECO:0007669"/>
    <property type="project" value="TreeGrafter"/>
</dbReference>
<dbReference type="InterPro" id="IPR036509">
    <property type="entry name" value="Met_Sox_Rdtase_MsrA_sf"/>
</dbReference>
<name>A0A9W8AHH5_9FUNG</name>
<evidence type="ECO:0000256" key="5">
    <source>
        <dbReference type="ARBA" id="ARBA00030643"/>
    </source>
</evidence>
<protein>
    <recommendedName>
        <fullName evidence="2">peptide-methionine (S)-S-oxide reductase</fullName>
        <ecNumber evidence="2">1.8.4.11</ecNumber>
    </recommendedName>
    <alternativeName>
        <fullName evidence="5">Peptide-methionine (S)-S-oxide reductase</fullName>
    </alternativeName>
    <alternativeName>
        <fullName evidence="4">Protein-methionine-S-oxide reductase</fullName>
    </alternativeName>
</protein>
<comment type="similarity">
    <text evidence="1">Belongs to the MsrA Met sulfoxide reductase family.</text>
</comment>
<dbReference type="SUPFAM" id="SSF55068">
    <property type="entry name" value="Peptide methionine sulfoxide reductase"/>
    <property type="match status" value="1"/>
</dbReference>
<dbReference type="Proteomes" id="UP001150569">
    <property type="component" value="Unassembled WGS sequence"/>
</dbReference>
<dbReference type="InterPro" id="IPR002569">
    <property type="entry name" value="Met_Sox_Rdtase_MsrA_dom"/>
</dbReference>
<dbReference type="GO" id="GO:0005737">
    <property type="term" value="C:cytoplasm"/>
    <property type="evidence" value="ECO:0007669"/>
    <property type="project" value="TreeGrafter"/>
</dbReference>
<comment type="caution">
    <text evidence="7">The sequence shown here is derived from an EMBL/GenBank/DDBJ whole genome shotgun (WGS) entry which is preliminary data.</text>
</comment>
<dbReference type="FunFam" id="3.30.1060.10:FF:000002">
    <property type="entry name" value="Peptide methionine sulfoxide reductase"/>
    <property type="match status" value="1"/>
</dbReference>
<organism evidence="7 8">
    <name type="scientific">Tieghemiomyces parasiticus</name>
    <dbReference type="NCBI Taxonomy" id="78921"/>
    <lineage>
        <taxon>Eukaryota</taxon>
        <taxon>Fungi</taxon>
        <taxon>Fungi incertae sedis</taxon>
        <taxon>Zoopagomycota</taxon>
        <taxon>Kickxellomycotina</taxon>
        <taxon>Dimargaritomycetes</taxon>
        <taxon>Dimargaritales</taxon>
        <taxon>Dimargaritaceae</taxon>
        <taxon>Tieghemiomyces</taxon>
    </lineage>
</organism>
<evidence type="ECO:0000313" key="8">
    <source>
        <dbReference type="Proteomes" id="UP001150569"/>
    </source>
</evidence>
<dbReference type="NCBIfam" id="TIGR00401">
    <property type="entry name" value="msrA"/>
    <property type="match status" value="1"/>
</dbReference>